<evidence type="ECO:0000313" key="5">
    <source>
        <dbReference type="Proteomes" id="UP000319671"/>
    </source>
</evidence>
<dbReference type="PANTHER" id="PTHR30061">
    <property type="entry name" value="MALTOSE-BINDING PERIPLASMIC PROTEIN"/>
    <property type="match status" value="1"/>
</dbReference>
<evidence type="ECO:0000313" key="4">
    <source>
        <dbReference type="EMBL" id="TWD93401.1"/>
    </source>
</evidence>
<evidence type="ECO:0000256" key="3">
    <source>
        <dbReference type="ARBA" id="ARBA00022729"/>
    </source>
</evidence>
<keyword evidence="3" id="KW-0732">Signal</keyword>
<dbReference type="Pfam" id="PF01547">
    <property type="entry name" value="SBP_bac_1"/>
    <property type="match status" value="1"/>
</dbReference>
<keyword evidence="5" id="KW-1185">Reference proteome</keyword>
<dbReference type="PROSITE" id="PS51257">
    <property type="entry name" value="PROKAR_LIPOPROTEIN"/>
    <property type="match status" value="1"/>
</dbReference>
<name>A0A561CQ96_9BACI</name>
<evidence type="ECO:0000256" key="2">
    <source>
        <dbReference type="ARBA" id="ARBA00022448"/>
    </source>
</evidence>
<dbReference type="Gene3D" id="3.40.190.10">
    <property type="entry name" value="Periplasmic binding protein-like II"/>
    <property type="match status" value="2"/>
</dbReference>
<dbReference type="InterPro" id="IPR006059">
    <property type="entry name" value="SBP"/>
</dbReference>
<organism evidence="4 5">
    <name type="scientific">Neobacillus bataviensis</name>
    <dbReference type="NCBI Taxonomy" id="220685"/>
    <lineage>
        <taxon>Bacteria</taxon>
        <taxon>Bacillati</taxon>
        <taxon>Bacillota</taxon>
        <taxon>Bacilli</taxon>
        <taxon>Bacillales</taxon>
        <taxon>Bacillaceae</taxon>
        <taxon>Neobacillus</taxon>
    </lineage>
</organism>
<dbReference type="SUPFAM" id="SSF53850">
    <property type="entry name" value="Periplasmic binding protein-like II"/>
    <property type="match status" value="1"/>
</dbReference>
<gene>
    <name evidence="4" type="ORF">FB550_11538</name>
</gene>
<evidence type="ECO:0000256" key="1">
    <source>
        <dbReference type="ARBA" id="ARBA00008520"/>
    </source>
</evidence>
<dbReference type="AlphaFoldDB" id="A0A561CQ96"/>
<dbReference type="GO" id="GO:0042956">
    <property type="term" value="P:maltodextrin transmembrane transport"/>
    <property type="evidence" value="ECO:0007669"/>
    <property type="project" value="TreeGrafter"/>
</dbReference>
<protein>
    <submittedName>
        <fullName evidence="4">Carbohydrate ABC transporter substrate-binding protein (CUT1 family)</fullName>
    </submittedName>
</protein>
<dbReference type="RefSeq" id="WP_186446608.1">
    <property type="nucleotide sequence ID" value="NZ_VIVN01000015.1"/>
</dbReference>
<dbReference type="EMBL" id="VIVN01000015">
    <property type="protein sequence ID" value="TWD93401.1"/>
    <property type="molecule type" value="Genomic_DNA"/>
</dbReference>
<keyword evidence="2" id="KW-0813">Transport</keyword>
<dbReference type="PANTHER" id="PTHR30061:SF50">
    <property type="entry name" value="MALTOSE_MALTODEXTRIN-BINDING PERIPLASMIC PROTEIN"/>
    <property type="match status" value="1"/>
</dbReference>
<dbReference type="Proteomes" id="UP000319671">
    <property type="component" value="Unassembled WGS sequence"/>
</dbReference>
<dbReference type="GO" id="GO:0015768">
    <property type="term" value="P:maltose transport"/>
    <property type="evidence" value="ECO:0007669"/>
    <property type="project" value="TreeGrafter"/>
</dbReference>
<dbReference type="GO" id="GO:1901982">
    <property type="term" value="F:maltose binding"/>
    <property type="evidence" value="ECO:0007669"/>
    <property type="project" value="TreeGrafter"/>
</dbReference>
<reference evidence="4 5" key="1">
    <citation type="submission" date="2019-06" db="EMBL/GenBank/DDBJ databases">
        <title>Sorghum-associated microbial communities from plants grown in Nebraska, USA.</title>
        <authorList>
            <person name="Schachtman D."/>
        </authorList>
    </citation>
    <scope>NUCLEOTIDE SEQUENCE [LARGE SCALE GENOMIC DNA]</scope>
    <source>
        <strain evidence="4 5">2482</strain>
    </source>
</reference>
<sequence>MNSRLLAIVITGLLIISGCNNQSIMEGNHSLQKADKKKEEIIVWHTYSEEETKVFENEVIPLFEKQHPDIDIKPVRQPYGEQLKWTLLARASAKKPPDVVRMDISWVPFFAKMGQIYSVSDFKDFNHVKKGLLEVPLKSNLFNGKYYGFPLNTNTKVAIYNRDLLKDAGYTKPPDNIDELLDLILKNHYRIGLTGYTAWETLPYFYGFGGTLLSPDFKTANGYLNSPKSIQAVEKLRILFNASGNSDTWQGIIDGKYLMIDEGPWFYSVQTPQKLKEIMKNTFSVPFPVTNGKGSVLGGENLVIMKGARNLKASWIFVKWMATSEPQKLLMKTGLMPTVKGMNIKESSKELGYFESYSEGLNHSFSLPPLANWAQIEEIYIKYLKMIILERIDVKEGLTLAAKEMDTQLLKEKGR</sequence>
<comment type="caution">
    <text evidence="4">The sequence shown here is derived from an EMBL/GenBank/DDBJ whole genome shotgun (WGS) entry which is preliminary data.</text>
</comment>
<dbReference type="GO" id="GO:0055052">
    <property type="term" value="C:ATP-binding cassette (ABC) transporter complex, substrate-binding subunit-containing"/>
    <property type="evidence" value="ECO:0007669"/>
    <property type="project" value="TreeGrafter"/>
</dbReference>
<proteinExistence type="inferred from homology"/>
<comment type="similarity">
    <text evidence="1">Belongs to the bacterial solute-binding protein 1 family.</text>
</comment>
<accession>A0A561CQ96</accession>